<comment type="subcellular location">
    <subcellularLocation>
        <location evidence="1">Nucleus</location>
    </subcellularLocation>
</comment>
<keyword evidence="4" id="KW-0747">Spliceosome</keyword>
<evidence type="ECO:0000256" key="5">
    <source>
        <dbReference type="ARBA" id="ARBA00023054"/>
    </source>
</evidence>
<reference evidence="9 10" key="1">
    <citation type="journal article" date="2018" name="Nat. Genet.">
        <title>Extensive intraspecific gene order and gene structural variations between Mo17 and other maize genomes.</title>
        <authorList>
            <person name="Sun S."/>
            <person name="Zhou Y."/>
            <person name="Chen J."/>
            <person name="Shi J."/>
            <person name="Zhao H."/>
            <person name="Zhao H."/>
            <person name="Song W."/>
            <person name="Zhang M."/>
            <person name="Cui Y."/>
            <person name="Dong X."/>
            <person name="Liu H."/>
            <person name="Ma X."/>
            <person name="Jiao Y."/>
            <person name="Wang B."/>
            <person name="Wei X."/>
            <person name="Stein J.C."/>
            <person name="Glaubitz J.C."/>
            <person name="Lu F."/>
            <person name="Yu G."/>
            <person name="Liang C."/>
            <person name="Fengler K."/>
            <person name="Li B."/>
            <person name="Rafalski A."/>
            <person name="Schnable P.S."/>
            <person name="Ware D.H."/>
            <person name="Buckler E.S."/>
            <person name="Lai J."/>
        </authorList>
    </citation>
    <scope>NUCLEOTIDE SEQUENCE [LARGE SCALE GENOMIC DNA]</scope>
    <source>
        <strain evidence="10">cv. Missouri 17</strain>
        <tissue evidence="9">Seedling</tissue>
    </source>
</reference>
<dbReference type="InterPro" id="IPR051376">
    <property type="entry name" value="CWC25_splicing_factor"/>
</dbReference>
<dbReference type="InterPro" id="IPR022209">
    <property type="entry name" value="CWC25"/>
</dbReference>
<sequence>MDVVEPPVTARPPAQRTPGRDPASAGNSGAGATADAAARSEGATPPEARPPPFARFFRYPQYAWRHAVAREDGVVAVEDEASCASAVANVEVGLVVDAHASLRVMAPRRPRQLLRLVAGVQALGLAVLHLNVATAPDATTLYTLSRQQAQERLDFLYESGLAVGKSSDGFQALQQSAPGAAAASTSAQESAADSSKAATPGALFEDKPQSANDTWRKLHSDPLLLIRQRGQDAISRIKNNPIKMAEIKKSVKHAYRGVW</sequence>
<evidence type="ECO:0000256" key="1">
    <source>
        <dbReference type="ARBA" id="ARBA00004123"/>
    </source>
</evidence>
<keyword evidence="3" id="KW-0507">mRNA processing</keyword>
<proteinExistence type="inferred from homology"/>
<evidence type="ECO:0000256" key="7">
    <source>
        <dbReference type="ARBA" id="ARBA00023242"/>
    </source>
</evidence>
<accession>A0A3L6FPB6</accession>
<dbReference type="PANTHER" id="PTHR16196:SF0">
    <property type="entry name" value="PRE-MRNA-SPLICING FACTOR CWC25 HOMOLOG"/>
    <property type="match status" value="1"/>
</dbReference>
<gene>
    <name evidence="9" type="ORF">Zm00014a_004519</name>
</gene>
<keyword evidence="7" id="KW-0539">Nucleus</keyword>
<feature type="compositionally biased region" description="Low complexity" evidence="8">
    <location>
        <begin position="181"/>
        <end position="195"/>
    </location>
</feature>
<keyword evidence="6" id="KW-0508">mRNA splicing</keyword>
<feature type="compositionally biased region" description="Low complexity" evidence="8">
    <location>
        <begin position="23"/>
        <end position="46"/>
    </location>
</feature>
<dbReference type="GO" id="GO:0006397">
    <property type="term" value="P:mRNA processing"/>
    <property type="evidence" value="ECO:0007669"/>
    <property type="project" value="UniProtKB-KW"/>
</dbReference>
<comment type="similarity">
    <text evidence="2">Belongs to the CWC25 family.</text>
</comment>
<dbReference type="AlphaFoldDB" id="A0A3L6FPB6"/>
<evidence type="ECO:0000256" key="2">
    <source>
        <dbReference type="ARBA" id="ARBA00006695"/>
    </source>
</evidence>
<comment type="caution">
    <text evidence="9">The sequence shown here is derived from an EMBL/GenBank/DDBJ whole genome shotgun (WGS) entry which is preliminary data.</text>
</comment>
<evidence type="ECO:0000313" key="9">
    <source>
        <dbReference type="EMBL" id="PWZ36526.1"/>
    </source>
</evidence>
<dbReference type="Proteomes" id="UP000251960">
    <property type="component" value="Chromosome 2"/>
</dbReference>
<dbReference type="ExpressionAtlas" id="A0A3L6FPB6">
    <property type="expression patterns" value="baseline and differential"/>
</dbReference>
<feature type="region of interest" description="Disordered" evidence="8">
    <location>
        <begin position="1"/>
        <end position="52"/>
    </location>
</feature>
<evidence type="ECO:0000256" key="8">
    <source>
        <dbReference type="SAM" id="MobiDB-lite"/>
    </source>
</evidence>
<evidence type="ECO:0000313" key="10">
    <source>
        <dbReference type="Proteomes" id="UP000251960"/>
    </source>
</evidence>
<organism evidence="9 10">
    <name type="scientific">Zea mays</name>
    <name type="common">Maize</name>
    <dbReference type="NCBI Taxonomy" id="4577"/>
    <lineage>
        <taxon>Eukaryota</taxon>
        <taxon>Viridiplantae</taxon>
        <taxon>Streptophyta</taxon>
        <taxon>Embryophyta</taxon>
        <taxon>Tracheophyta</taxon>
        <taxon>Spermatophyta</taxon>
        <taxon>Magnoliopsida</taxon>
        <taxon>Liliopsida</taxon>
        <taxon>Poales</taxon>
        <taxon>Poaceae</taxon>
        <taxon>PACMAD clade</taxon>
        <taxon>Panicoideae</taxon>
        <taxon>Andropogonodae</taxon>
        <taxon>Andropogoneae</taxon>
        <taxon>Tripsacinae</taxon>
        <taxon>Zea</taxon>
    </lineage>
</organism>
<dbReference type="GO" id="GO:0008380">
    <property type="term" value="P:RNA splicing"/>
    <property type="evidence" value="ECO:0007669"/>
    <property type="project" value="UniProtKB-KW"/>
</dbReference>
<evidence type="ECO:0000256" key="4">
    <source>
        <dbReference type="ARBA" id="ARBA00022728"/>
    </source>
</evidence>
<protein>
    <submittedName>
        <fullName evidence="9">Transcription factor bHLH96</fullName>
    </submittedName>
</protein>
<name>A0A3L6FPB6_MAIZE</name>
<dbReference type="Pfam" id="PF12542">
    <property type="entry name" value="CWC25"/>
    <property type="match status" value="1"/>
</dbReference>
<dbReference type="EMBL" id="NCVQ01000003">
    <property type="protein sequence ID" value="PWZ36526.1"/>
    <property type="molecule type" value="Genomic_DNA"/>
</dbReference>
<evidence type="ECO:0000256" key="3">
    <source>
        <dbReference type="ARBA" id="ARBA00022664"/>
    </source>
</evidence>
<evidence type="ECO:0000256" key="6">
    <source>
        <dbReference type="ARBA" id="ARBA00023187"/>
    </source>
</evidence>
<feature type="region of interest" description="Disordered" evidence="8">
    <location>
        <begin position="181"/>
        <end position="211"/>
    </location>
</feature>
<keyword evidence="5" id="KW-0175">Coiled coil</keyword>
<dbReference type="GO" id="GO:0005681">
    <property type="term" value="C:spliceosomal complex"/>
    <property type="evidence" value="ECO:0007669"/>
    <property type="project" value="UniProtKB-KW"/>
</dbReference>
<dbReference type="PANTHER" id="PTHR16196">
    <property type="entry name" value="CELL CYCLE CONTROL PROTEIN CWF25"/>
    <property type="match status" value="1"/>
</dbReference>